<dbReference type="Proteomes" id="UP000035682">
    <property type="component" value="Unplaced"/>
</dbReference>
<dbReference type="OMA" id="NRMMVLA"/>
<dbReference type="PANTHER" id="PTHR10894">
    <property type="entry name" value="NUCLEOLAR PROTEIN 5 NUCLEOLAR PROTEIN NOP5 NOP58"/>
    <property type="match status" value="1"/>
</dbReference>
<evidence type="ECO:0000256" key="3">
    <source>
        <dbReference type="ARBA" id="ARBA00022517"/>
    </source>
</evidence>
<keyword evidence="3" id="KW-0690">Ribosome biogenesis</keyword>
<reference evidence="9" key="2">
    <citation type="submission" date="2020-12" db="UniProtKB">
        <authorList>
            <consortium name="WormBaseParasite"/>
        </authorList>
    </citation>
    <scope>IDENTIFICATION</scope>
</reference>
<feature type="compositionally biased region" description="Basic and acidic residues" evidence="5">
    <location>
        <begin position="451"/>
        <end position="460"/>
    </location>
</feature>
<dbReference type="GeneID" id="36380998"/>
<evidence type="ECO:0000313" key="8">
    <source>
        <dbReference type="Proteomes" id="UP000035682"/>
    </source>
</evidence>
<name>A0A090LKF4_STRRB</name>
<dbReference type="RefSeq" id="XP_024507828.1">
    <property type="nucleotide sequence ID" value="XM_024654458.1"/>
</dbReference>
<dbReference type="InterPro" id="IPR042239">
    <property type="entry name" value="Nop_C"/>
</dbReference>
<dbReference type="eggNOG" id="KOG2572">
    <property type="taxonomic scope" value="Eukaryota"/>
</dbReference>
<reference evidence="7 8" key="1">
    <citation type="submission" date="2014-09" db="EMBL/GenBank/DDBJ databases">
        <authorList>
            <person name="Martin A.A."/>
        </authorList>
    </citation>
    <scope>NUCLEOTIDE SEQUENCE</scope>
    <source>
        <strain evidence="8">ED321</strain>
        <strain evidence="7">ED321 Heterogonic</strain>
    </source>
</reference>
<feature type="region of interest" description="Disordered" evidence="5">
    <location>
        <begin position="424"/>
        <end position="460"/>
    </location>
</feature>
<keyword evidence="8" id="KW-1185">Reference proteome</keyword>
<evidence type="ECO:0000256" key="4">
    <source>
        <dbReference type="ARBA" id="ARBA00023242"/>
    </source>
</evidence>
<evidence type="ECO:0000259" key="6">
    <source>
        <dbReference type="PROSITE" id="PS51358"/>
    </source>
</evidence>
<dbReference type="GO" id="GO:0031428">
    <property type="term" value="C:box C/D methylation guide snoRNP complex"/>
    <property type="evidence" value="ECO:0007669"/>
    <property type="project" value="InterPro"/>
</dbReference>
<dbReference type="FunFam" id="1.10.287.4070:FF:000001">
    <property type="entry name" value="Probable Nucleolar protein 58"/>
    <property type="match status" value="1"/>
</dbReference>
<comment type="similarity">
    <text evidence="2">Belongs to the NOP5/NOP56 family.</text>
</comment>
<dbReference type="GO" id="GO:0030515">
    <property type="term" value="F:snoRNA binding"/>
    <property type="evidence" value="ECO:0007669"/>
    <property type="project" value="InterPro"/>
</dbReference>
<dbReference type="InterPro" id="IPR002687">
    <property type="entry name" value="Nop_dom"/>
</dbReference>
<dbReference type="SUPFAM" id="SSF89124">
    <property type="entry name" value="Nop domain"/>
    <property type="match status" value="1"/>
</dbReference>
<dbReference type="WormBase" id="SRAE_2000328300">
    <property type="protein sequence ID" value="SRP11616"/>
    <property type="gene ID" value="WBGene00263505"/>
</dbReference>
<dbReference type="GO" id="GO:0042254">
    <property type="term" value="P:ribosome biogenesis"/>
    <property type="evidence" value="ECO:0007669"/>
    <property type="project" value="UniProtKB-KW"/>
</dbReference>
<dbReference type="AlphaFoldDB" id="A0A090LKF4"/>
<organism evidence="7">
    <name type="scientific">Strongyloides ratti</name>
    <name type="common">Parasitic roundworm</name>
    <dbReference type="NCBI Taxonomy" id="34506"/>
    <lineage>
        <taxon>Eukaryota</taxon>
        <taxon>Metazoa</taxon>
        <taxon>Ecdysozoa</taxon>
        <taxon>Nematoda</taxon>
        <taxon>Chromadorea</taxon>
        <taxon>Rhabditida</taxon>
        <taxon>Tylenchina</taxon>
        <taxon>Panagrolaimomorpha</taxon>
        <taxon>Strongyloidoidea</taxon>
        <taxon>Strongyloididae</taxon>
        <taxon>Strongyloides</taxon>
    </lineage>
</organism>
<dbReference type="FunFam" id="1.10.246.90:FF:000005">
    <property type="entry name" value="Nucleolar protein 5, putative"/>
    <property type="match status" value="1"/>
</dbReference>
<comment type="subcellular location">
    <subcellularLocation>
        <location evidence="1">Nucleus</location>
        <location evidence="1">Nucleolus</location>
    </subcellularLocation>
</comment>
<dbReference type="PROSITE" id="PS51358">
    <property type="entry name" value="NOP"/>
    <property type="match status" value="1"/>
</dbReference>
<dbReference type="Gene3D" id="1.10.287.4070">
    <property type="match status" value="1"/>
</dbReference>
<dbReference type="Pfam" id="PF08156">
    <property type="entry name" value="NOP5NT"/>
    <property type="match status" value="1"/>
</dbReference>
<dbReference type="SMART" id="SM00931">
    <property type="entry name" value="NOSIC"/>
    <property type="match status" value="1"/>
</dbReference>
<evidence type="ECO:0000256" key="2">
    <source>
        <dbReference type="ARBA" id="ARBA00009211"/>
    </source>
</evidence>
<dbReference type="CTD" id="36380998"/>
<evidence type="ECO:0000313" key="10">
    <source>
        <dbReference type="WormBase" id="SRAE_2000328300"/>
    </source>
</evidence>
<evidence type="ECO:0000313" key="7">
    <source>
        <dbReference type="EMBL" id="CEF68628.1"/>
    </source>
</evidence>
<dbReference type="InterPro" id="IPR012974">
    <property type="entry name" value="NOP58/56_N"/>
</dbReference>
<evidence type="ECO:0000313" key="9">
    <source>
        <dbReference type="WBParaSite" id="SRAE_2000328300.1"/>
    </source>
</evidence>
<dbReference type="WBParaSite" id="SRAE_2000328300.1">
    <property type="protein sequence ID" value="SRAE_2000328300.1"/>
    <property type="gene ID" value="WBGene00263505"/>
</dbReference>
<dbReference type="Pfam" id="PF01798">
    <property type="entry name" value="Nop"/>
    <property type="match status" value="1"/>
</dbReference>
<evidence type="ECO:0000256" key="1">
    <source>
        <dbReference type="ARBA" id="ARBA00004604"/>
    </source>
</evidence>
<feature type="domain" description="Nop" evidence="6">
    <location>
        <begin position="279"/>
        <end position="398"/>
    </location>
</feature>
<proteinExistence type="inferred from homology"/>
<dbReference type="Gene3D" id="1.10.246.90">
    <property type="entry name" value="Nop domain"/>
    <property type="match status" value="1"/>
</dbReference>
<evidence type="ECO:0000256" key="5">
    <source>
        <dbReference type="SAM" id="MobiDB-lite"/>
    </source>
</evidence>
<sequence>MFVLFENPAGFAVFKILDDGKVKKADKIFEEFGTPEKCQQNLELVKFHKFKNVDDAVESLTALQDGKMAKSLKKALKKTEGLSQLAVGDTKLGSIVKENLSIDCEFSGAIAELFRCLRLNMDELLSEHKDELHAMQLAIAHGVSRFKVKFNPEKIDTMIVQAVSLLDDLDKELNNYTMRLREWYGWHFPELGKILGDHQAYAKTVKSIGMKENAVNTDLSSVLPEELEQKVKEEAELSMGTAISEEDMIHISALCDEVLGLTQYRSELAEYLKSRMNALAPNLTALVGELVGARLISHAGSLVNLAKYPASTVQILGAEKALFRALKTKKDTPKYGLIYHAQLIGQAGQKMKGKMARKLAAKVSLSTRVDALCDESLGNETGVEARAYLEKVLNDDQNRMSSAAVGGVNKKLKNLKFKSEVYSYDDANDDTTNKNKKRKNVENGTNNAKKAKMDGGNEEE</sequence>
<dbReference type="InterPro" id="IPR036070">
    <property type="entry name" value="Nop_dom_sf"/>
</dbReference>
<dbReference type="InterPro" id="IPR012976">
    <property type="entry name" value="NOSIC"/>
</dbReference>
<dbReference type="PANTHER" id="PTHR10894:SF1">
    <property type="entry name" value="NUCLEOLAR PROTEIN 58"/>
    <property type="match status" value="1"/>
</dbReference>
<dbReference type="InterPro" id="IPR045056">
    <property type="entry name" value="Nop56/Nop58"/>
</dbReference>
<protein>
    <submittedName>
        <fullName evidence="7 9">Nucleolar protein 58</fullName>
    </submittedName>
</protein>
<keyword evidence="4" id="KW-0539">Nucleus</keyword>
<dbReference type="OrthoDB" id="6780543at2759"/>
<dbReference type="STRING" id="34506.A0A090LKF4"/>
<gene>
    <name evidence="7 9 10" type="ORF">SRAE_2000328300</name>
</gene>
<dbReference type="GO" id="GO:0032040">
    <property type="term" value="C:small-subunit processome"/>
    <property type="evidence" value="ECO:0007669"/>
    <property type="project" value="InterPro"/>
</dbReference>
<dbReference type="EMBL" id="LN609529">
    <property type="protein sequence ID" value="CEF68628.1"/>
    <property type="molecule type" value="Genomic_DNA"/>
</dbReference>
<accession>A0A090LKF4</accession>